<proteinExistence type="predicted"/>
<protein>
    <submittedName>
        <fullName evidence="1">Uncharacterized protein</fullName>
    </submittedName>
</protein>
<dbReference type="Proteomes" id="UP000217343">
    <property type="component" value="Chromosome"/>
</dbReference>
<organism evidence="1 2">
    <name type="scientific">Corallococcus macrosporus DSM 14697</name>
    <dbReference type="NCBI Taxonomy" id="1189310"/>
    <lineage>
        <taxon>Bacteria</taxon>
        <taxon>Pseudomonadati</taxon>
        <taxon>Myxococcota</taxon>
        <taxon>Myxococcia</taxon>
        <taxon>Myxococcales</taxon>
        <taxon>Cystobacterineae</taxon>
        <taxon>Myxococcaceae</taxon>
        <taxon>Corallococcus</taxon>
    </lineage>
</organism>
<dbReference type="AlphaFoldDB" id="A0A250K1C8"/>
<dbReference type="EMBL" id="CP022203">
    <property type="protein sequence ID" value="ATB49522.1"/>
    <property type="molecule type" value="Genomic_DNA"/>
</dbReference>
<evidence type="ECO:0000313" key="2">
    <source>
        <dbReference type="Proteomes" id="UP000217343"/>
    </source>
</evidence>
<accession>A0A250K1C8</accession>
<reference evidence="1 2" key="1">
    <citation type="submission" date="2017-06" db="EMBL/GenBank/DDBJ databases">
        <title>Sequencing and comparative analysis of myxobacterial genomes.</title>
        <authorList>
            <person name="Rupp O."/>
            <person name="Goesmann A."/>
            <person name="Sogaard-Andersen L."/>
        </authorList>
    </citation>
    <scope>NUCLEOTIDE SEQUENCE [LARGE SCALE GENOMIC DNA]</scope>
    <source>
        <strain evidence="1 2">DSM 14697</strain>
    </source>
</reference>
<name>A0A250K1C8_9BACT</name>
<gene>
    <name evidence="1" type="ORF">MYMAC_005167</name>
</gene>
<dbReference type="Pfam" id="PF13376">
    <property type="entry name" value="OmdA"/>
    <property type="match status" value="1"/>
</dbReference>
<evidence type="ECO:0000313" key="1">
    <source>
        <dbReference type="EMBL" id="ATB49522.1"/>
    </source>
</evidence>
<dbReference type="RefSeq" id="WP_204816956.1">
    <property type="nucleotide sequence ID" value="NZ_CP022203.1"/>
</dbReference>
<sequence>MATAKRRTLKRAINPMPAKVRAALVKHGLMDAYKARPPYQQNDYLGWIARAKLEATRQKRLDQMLGELAGGTTYMNMAWSGGRKER</sequence>
<dbReference type="KEGG" id="mmas:MYMAC_005167"/>
<keyword evidence="2" id="KW-1185">Reference proteome</keyword>